<feature type="region of interest" description="Disordered" evidence="5">
    <location>
        <begin position="443"/>
        <end position="462"/>
    </location>
</feature>
<dbReference type="InterPro" id="IPR023213">
    <property type="entry name" value="CAT-like_dom_sf"/>
</dbReference>
<evidence type="ECO:0000256" key="3">
    <source>
        <dbReference type="ARBA" id="ARBA00022450"/>
    </source>
</evidence>
<dbReference type="PROSITE" id="PS50075">
    <property type="entry name" value="CARRIER"/>
    <property type="match status" value="1"/>
</dbReference>
<keyword evidence="8" id="KW-1185">Reference proteome</keyword>
<dbReference type="Pfam" id="PF00668">
    <property type="entry name" value="Condensation"/>
    <property type="match status" value="1"/>
</dbReference>
<evidence type="ECO:0000313" key="8">
    <source>
        <dbReference type="Proteomes" id="UP000320011"/>
    </source>
</evidence>
<organism evidence="7 8">
    <name type="scientific">Amycolatopsis rhizosphaerae</name>
    <dbReference type="NCBI Taxonomy" id="2053003"/>
    <lineage>
        <taxon>Bacteria</taxon>
        <taxon>Bacillati</taxon>
        <taxon>Actinomycetota</taxon>
        <taxon>Actinomycetes</taxon>
        <taxon>Pseudonocardiales</taxon>
        <taxon>Pseudonocardiaceae</taxon>
        <taxon>Amycolatopsis</taxon>
    </lineage>
</organism>
<evidence type="ECO:0000313" key="7">
    <source>
        <dbReference type="EMBL" id="TVT23049.1"/>
    </source>
</evidence>
<dbReference type="SUPFAM" id="SSF52777">
    <property type="entry name" value="CoA-dependent acyltransferases"/>
    <property type="match status" value="2"/>
</dbReference>
<dbReference type="GO" id="GO:0043041">
    <property type="term" value="P:amino acid activation for nonribosomal peptide biosynthetic process"/>
    <property type="evidence" value="ECO:0007669"/>
    <property type="project" value="TreeGrafter"/>
</dbReference>
<dbReference type="GO" id="GO:0005829">
    <property type="term" value="C:cytosol"/>
    <property type="evidence" value="ECO:0007669"/>
    <property type="project" value="TreeGrafter"/>
</dbReference>
<dbReference type="Pfam" id="PF00550">
    <property type="entry name" value="PP-binding"/>
    <property type="match status" value="1"/>
</dbReference>
<gene>
    <name evidence="7" type="ORF">FNH05_33205</name>
</gene>
<dbReference type="GO" id="GO:0008610">
    <property type="term" value="P:lipid biosynthetic process"/>
    <property type="evidence" value="ECO:0007669"/>
    <property type="project" value="UniProtKB-ARBA"/>
</dbReference>
<name>A0A558AFL4_9PSEU</name>
<dbReference type="AlphaFoldDB" id="A0A558AFL4"/>
<keyword evidence="4" id="KW-0597">Phosphoprotein</keyword>
<dbReference type="PANTHER" id="PTHR45527">
    <property type="entry name" value="NONRIBOSOMAL PEPTIDE SYNTHETASE"/>
    <property type="match status" value="1"/>
</dbReference>
<evidence type="ECO:0000256" key="5">
    <source>
        <dbReference type="SAM" id="MobiDB-lite"/>
    </source>
</evidence>
<dbReference type="InterPro" id="IPR036736">
    <property type="entry name" value="ACP-like_sf"/>
</dbReference>
<sequence length="684" mass="75813">LGRPLPHVRVHVLDTRFRPAPAWATGEIHIGGAGVSRGYLGRPALTAERFVPDPFGAVPGARLYRTGDLARRLADDDLVFLGRADDQVKIRGHRVEPGEIANVLRTHSTVREAAVVLRRDEDGPRLIAYVVTRSGETAELRDHCARRLPDHMVPAAFVPLEVLPRTPNGKLDRAALPEPERTEPGTAYVAPETDAEKTLAEIWAQVLHLDRVGRHDNFFTLGGDSILSIQVVAQATQAGITLTPPLLFQHPTIAELAALGPRVPAVEADQGPVTGPVRPSPVQRWFFEQDLPAPHHYNQAVLLRVREPLDPVALEKSLRALVIHHDSLRLRAFRSPGGEWTMDIAPPIVDYPILTVADLSGLPGDRRTTAHEDLVARAQTTHDLARGKLLHALYTGHHLLLTAHHLATDGISWRILLEHLTAAYGGTRLPRKTTSFQHWTRDLADERPEPAATEPIPRERAESPEVNTYGNARTVTTSLEPRRPVTQDVLLTALAHTIATWIHRPTVTFDVEHHGRTHAPTHDLTRTTGWFTTIHPLTLTTTHDPHTTLQHTKNQLSEADRRHRPSAEIRFNYLGRFDGALGEDAPWELLPDAVDGTADPSGRRPYLLDVNAMVIDGTLRVHWTYCPALHRRETVETLAGRFLRETERVLDGEGGDFTGAGLSEPDLEEFMDHLDDVFASEGEA</sequence>
<dbReference type="Proteomes" id="UP000320011">
    <property type="component" value="Unassembled WGS sequence"/>
</dbReference>
<dbReference type="SMART" id="SM01294">
    <property type="entry name" value="PKS_PP_betabranch"/>
    <property type="match status" value="1"/>
</dbReference>
<dbReference type="InterPro" id="IPR001242">
    <property type="entry name" value="Condensation_dom"/>
</dbReference>
<feature type="domain" description="Carrier" evidence="6">
    <location>
        <begin position="190"/>
        <end position="264"/>
    </location>
</feature>
<dbReference type="OrthoDB" id="2472181at2"/>
<dbReference type="InterPro" id="IPR009081">
    <property type="entry name" value="PP-bd_ACP"/>
</dbReference>
<dbReference type="InterPro" id="IPR045851">
    <property type="entry name" value="AMP-bd_C_sf"/>
</dbReference>
<comment type="cofactor">
    <cofactor evidence="1">
        <name>pantetheine 4'-phosphate</name>
        <dbReference type="ChEBI" id="CHEBI:47942"/>
    </cofactor>
</comment>
<dbReference type="InterPro" id="IPR020806">
    <property type="entry name" value="PKS_PP-bd"/>
</dbReference>
<dbReference type="Gene3D" id="3.30.559.30">
    <property type="entry name" value="Nonribosomal peptide synthetase, condensation domain"/>
    <property type="match status" value="1"/>
</dbReference>
<dbReference type="Gene3D" id="3.30.559.10">
    <property type="entry name" value="Chloramphenicol acetyltransferase-like domain"/>
    <property type="match status" value="1"/>
</dbReference>
<dbReference type="FunFam" id="3.30.300.30:FF:000010">
    <property type="entry name" value="Enterobactin synthetase component F"/>
    <property type="match status" value="1"/>
</dbReference>
<comment type="caution">
    <text evidence="7">The sequence shown here is derived from an EMBL/GenBank/DDBJ whole genome shotgun (WGS) entry which is preliminary data.</text>
</comment>
<dbReference type="PROSITE" id="PS00012">
    <property type="entry name" value="PHOSPHOPANTETHEINE"/>
    <property type="match status" value="1"/>
</dbReference>
<accession>A0A558AFL4</accession>
<dbReference type="Gene3D" id="3.30.300.30">
    <property type="match status" value="1"/>
</dbReference>
<proteinExistence type="inferred from homology"/>
<dbReference type="Gene3D" id="3.40.50.12780">
    <property type="entry name" value="N-terminal domain of ligase-like"/>
    <property type="match status" value="1"/>
</dbReference>
<evidence type="ECO:0000256" key="4">
    <source>
        <dbReference type="ARBA" id="ARBA00022553"/>
    </source>
</evidence>
<dbReference type="PANTHER" id="PTHR45527:SF1">
    <property type="entry name" value="FATTY ACID SYNTHASE"/>
    <property type="match status" value="1"/>
</dbReference>
<dbReference type="GO" id="GO:0031177">
    <property type="term" value="F:phosphopantetheine binding"/>
    <property type="evidence" value="ECO:0007669"/>
    <property type="project" value="InterPro"/>
</dbReference>
<dbReference type="Gene3D" id="1.10.1200.10">
    <property type="entry name" value="ACP-like"/>
    <property type="match status" value="1"/>
</dbReference>
<reference evidence="7 8" key="2">
    <citation type="submission" date="2019-08" db="EMBL/GenBank/DDBJ databases">
        <title>Amycolatopsis acidicola sp. nov., isolated from peat swamp forest soil.</title>
        <authorList>
            <person name="Srisuk N."/>
        </authorList>
    </citation>
    <scope>NUCLEOTIDE SEQUENCE [LARGE SCALE GENOMIC DNA]</scope>
    <source>
        <strain evidence="7 8">TBRC 6029</strain>
    </source>
</reference>
<dbReference type="FunFam" id="1.10.1200.10:FF:000005">
    <property type="entry name" value="Nonribosomal peptide synthetase 1"/>
    <property type="match status" value="1"/>
</dbReference>
<dbReference type="SMART" id="SM00823">
    <property type="entry name" value="PKS_PP"/>
    <property type="match status" value="1"/>
</dbReference>
<comment type="similarity">
    <text evidence="2">Belongs to the ATP-dependent AMP-binding enzyme family.</text>
</comment>
<reference evidence="7 8" key="1">
    <citation type="submission" date="2019-07" db="EMBL/GenBank/DDBJ databases">
        <authorList>
            <person name="Duangmal K."/>
            <person name="Teo W.F.A."/>
        </authorList>
    </citation>
    <scope>NUCLEOTIDE SEQUENCE [LARGE SCALE GENOMIC DNA]</scope>
    <source>
        <strain evidence="7 8">TBRC 6029</strain>
    </source>
</reference>
<evidence type="ECO:0000259" key="6">
    <source>
        <dbReference type="PROSITE" id="PS50075"/>
    </source>
</evidence>
<evidence type="ECO:0000256" key="1">
    <source>
        <dbReference type="ARBA" id="ARBA00001957"/>
    </source>
</evidence>
<dbReference type="InterPro" id="IPR025110">
    <property type="entry name" value="AMP-bd_C"/>
</dbReference>
<evidence type="ECO:0000256" key="2">
    <source>
        <dbReference type="ARBA" id="ARBA00006432"/>
    </source>
</evidence>
<dbReference type="SUPFAM" id="SSF56801">
    <property type="entry name" value="Acetyl-CoA synthetase-like"/>
    <property type="match status" value="1"/>
</dbReference>
<dbReference type="InterPro" id="IPR042099">
    <property type="entry name" value="ANL_N_sf"/>
</dbReference>
<dbReference type="Pfam" id="PF13193">
    <property type="entry name" value="AMP-binding_C"/>
    <property type="match status" value="1"/>
</dbReference>
<dbReference type="SUPFAM" id="SSF47336">
    <property type="entry name" value="ACP-like"/>
    <property type="match status" value="1"/>
</dbReference>
<dbReference type="GO" id="GO:0003824">
    <property type="term" value="F:catalytic activity"/>
    <property type="evidence" value="ECO:0007669"/>
    <property type="project" value="InterPro"/>
</dbReference>
<dbReference type="RefSeq" id="WP_144592809.1">
    <property type="nucleotide sequence ID" value="NZ_VJWX01000565.1"/>
</dbReference>
<keyword evidence="3" id="KW-0596">Phosphopantetheine</keyword>
<dbReference type="EMBL" id="VJWX01000565">
    <property type="protein sequence ID" value="TVT23049.1"/>
    <property type="molecule type" value="Genomic_DNA"/>
</dbReference>
<feature type="non-terminal residue" evidence="7">
    <location>
        <position position="1"/>
    </location>
</feature>
<dbReference type="InterPro" id="IPR006162">
    <property type="entry name" value="Ppantetheine_attach_site"/>
</dbReference>
<protein>
    <submittedName>
        <fullName evidence="7">AMP-binding protein</fullName>
    </submittedName>
</protein>
<dbReference type="GO" id="GO:0044550">
    <property type="term" value="P:secondary metabolite biosynthetic process"/>
    <property type="evidence" value="ECO:0007669"/>
    <property type="project" value="TreeGrafter"/>
</dbReference>